<dbReference type="PROSITE" id="PS01228">
    <property type="entry name" value="COF_1"/>
    <property type="match status" value="1"/>
</dbReference>
<comment type="caution">
    <text evidence="1">The sequence shown here is derived from an EMBL/GenBank/DDBJ whole genome shotgun (WGS) entry which is preliminary data.</text>
</comment>
<dbReference type="NCBIfam" id="TIGR00099">
    <property type="entry name" value="Cof-subfamily"/>
    <property type="match status" value="1"/>
</dbReference>
<protein>
    <submittedName>
        <fullName evidence="1">Sugar-phosphatase</fullName>
        <ecNumber evidence="1">3.1.3.23</ecNumber>
    </submittedName>
</protein>
<dbReference type="EC" id="3.1.3.23" evidence="1"/>
<dbReference type="NCBIfam" id="NF007806">
    <property type="entry name" value="PRK10513.1"/>
    <property type="match status" value="1"/>
</dbReference>
<evidence type="ECO:0000313" key="1">
    <source>
        <dbReference type="EMBL" id="MBW6409204.1"/>
    </source>
</evidence>
<sequence>MYKLIALDMDGTLLTSDKKISERNKKAIKKAEEKGVKVVLASGRPSEGLRHYLEELNLLKEEDYVLSFNGAVSQNAKTGEIMSSTVLNGSDLKYLNNIAKETGVNIHAFSEERGLITPKISKYTEVEADINKINITIADFDSIDDDENIVKVMMIDPEEVLEETIKKLPKEVYEKYTVLRSTPYFLEFMNKEVDKGEGLKKLAESLGIKREEVIAMGDAGNDLSMVKYAGLGVAMDNGFPEVKEVAEFITKSNDEDGVAYAIEKFVL</sequence>
<dbReference type="PANTHER" id="PTHR10000">
    <property type="entry name" value="PHOSPHOSERINE PHOSPHATASE"/>
    <property type="match status" value="1"/>
</dbReference>
<dbReference type="Gene3D" id="3.40.50.1000">
    <property type="entry name" value="HAD superfamily/HAD-like"/>
    <property type="match status" value="1"/>
</dbReference>
<gene>
    <name evidence="1" type="primary">yidA</name>
    <name evidence="1" type="ORF">KYD98_03795</name>
</gene>
<dbReference type="InterPro" id="IPR000150">
    <property type="entry name" value="Cof"/>
</dbReference>
<dbReference type="InterPro" id="IPR036412">
    <property type="entry name" value="HAD-like_sf"/>
</dbReference>
<organism evidence="1 2">
    <name type="scientific">Clostridium weizhouense</name>
    <dbReference type="NCBI Taxonomy" id="2859781"/>
    <lineage>
        <taxon>Bacteria</taxon>
        <taxon>Bacillati</taxon>
        <taxon>Bacillota</taxon>
        <taxon>Clostridia</taxon>
        <taxon>Eubacteriales</taxon>
        <taxon>Clostridiaceae</taxon>
        <taxon>Clostridium</taxon>
    </lineage>
</organism>
<dbReference type="SFLD" id="SFLDG01140">
    <property type="entry name" value="C2.B:_Phosphomannomutase_and_P"/>
    <property type="match status" value="1"/>
</dbReference>
<dbReference type="SFLD" id="SFLDS00003">
    <property type="entry name" value="Haloacid_Dehalogenase"/>
    <property type="match status" value="1"/>
</dbReference>
<dbReference type="InterPro" id="IPR023214">
    <property type="entry name" value="HAD_sf"/>
</dbReference>
<name>A0ABS7AKW4_9CLOT</name>
<dbReference type="InterPro" id="IPR006379">
    <property type="entry name" value="HAD-SF_hydro_IIB"/>
</dbReference>
<keyword evidence="1" id="KW-0378">Hydrolase</keyword>
<dbReference type="Gene3D" id="3.30.1240.10">
    <property type="match status" value="1"/>
</dbReference>
<dbReference type="SFLD" id="SFLDG01144">
    <property type="entry name" value="C2.B.4:_PGP_Like"/>
    <property type="match status" value="1"/>
</dbReference>
<dbReference type="PANTHER" id="PTHR10000:SF8">
    <property type="entry name" value="HAD SUPERFAMILY HYDROLASE-LIKE, TYPE 3"/>
    <property type="match status" value="1"/>
</dbReference>
<dbReference type="NCBIfam" id="TIGR01484">
    <property type="entry name" value="HAD-SF-IIB"/>
    <property type="match status" value="1"/>
</dbReference>
<dbReference type="Proteomes" id="UP001519921">
    <property type="component" value="Unassembled WGS sequence"/>
</dbReference>
<dbReference type="SUPFAM" id="SSF56784">
    <property type="entry name" value="HAD-like"/>
    <property type="match status" value="1"/>
</dbReference>
<evidence type="ECO:0000313" key="2">
    <source>
        <dbReference type="Proteomes" id="UP001519921"/>
    </source>
</evidence>
<reference evidence="1 2" key="1">
    <citation type="submission" date="2021-07" db="EMBL/GenBank/DDBJ databases">
        <title>Clostridium weizhouense sp. nov., an anaerobic bacterium isolated from activated sludge of Petroleum wastewater.</title>
        <authorList>
            <person name="Li Q."/>
        </authorList>
    </citation>
    <scope>NUCLEOTIDE SEQUENCE [LARGE SCALE GENOMIC DNA]</scope>
    <source>
        <strain evidence="1 2">YB-6</strain>
    </source>
</reference>
<keyword evidence="2" id="KW-1185">Reference proteome</keyword>
<accession>A0ABS7AKW4</accession>
<dbReference type="RefSeq" id="WP_219778254.1">
    <property type="nucleotide sequence ID" value="NZ_JAHXPT010000002.1"/>
</dbReference>
<dbReference type="EMBL" id="JAHXPT010000002">
    <property type="protein sequence ID" value="MBW6409204.1"/>
    <property type="molecule type" value="Genomic_DNA"/>
</dbReference>
<dbReference type="Pfam" id="PF08282">
    <property type="entry name" value="Hydrolase_3"/>
    <property type="match status" value="1"/>
</dbReference>
<dbReference type="CDD" id="cd07516">
    <property type="entry name" value="HAD_Pase"/>
    <property type="match status" value="1"/>
</dbReference>
<dbReference type="GO" id="GO:0050308">
    <property type="term" value="F:sugar-phosphatase activity"/>
    <property type="evidence" value="ECO:0007669"/>
    <property type="project" value="UniProtKB-EC"/>
</dbReference>
<proteinExistence type="predicted"/>